<feature type="transmembrane region" description="Helical" evidence="1">
    <location>
        <begin position="24"/>
        <end position="54"/>
    </location>
</feature>
<keyword evidence="1" id="KW-0472">Membrane</keyword>
<evidence type="ECO:0000313" key="2">
    <source>
        <dbReference type="Ensembl" id="ENSMAMP00000007413.2"/>
    </source>
</evidence>
<keyword evidence="1" id="KW-1133">Transmembrane helix</keyword>
<dbReference type="STRING" id="205130.ENSMAMP00000007413"/>
<dbReference type="InParanoid" id="A0A3Q3L0L5"/>
<reference evidence="2" key="1">
    <citation type="submission" date="2025-08" db="UniProtKB">
        <authorList>
            <consortium name="Ensembl"/>
        </authorList>
    </citation>
    <scope>IDENTIFICATION</scope>
</reference>
<dbReference type="GeneTree" id="ENSGT00390000007230"/>
<dbReference type="Proteomes" id="UP000261640">
    <property type="component" value="Unplaced"/>
</dbReference>
<name>A0A3Q3L0L5_9TELE</name>
<evidence type="ECO:0000256" key="1">
    <source>
        <dbReference type="SAM" id="Phobius"/>
    </source>
</evidence>
<dbReference type="AlphaFoldDB" id="A0A3Q3L0L5"/>
<proteinExistence type="predicted"/>
<reference evidence="2" key="2">
    <citation type="submission" date="2025-09" db="UniProtKB">
        <authorList>
            <consortium name="Ensembl"/>
        </authorList>
    </citation>
    <scope>IDENTIFICATION</scope>
</reference>
<evidence type="ECO:0000313" key="3">
    <source>
        <dbReference type="Proteomes" id="UP000261640"/>
    </source>
</evidence>
<keyword evidence="3" id="KW-1185">Reference proteome</keyword>
<sequence length="313" mass="35011">MCLCHVVDRPSLWPLQYVRNMGKATLWCACWVGLGILFSVGLSIGLHTFFLYLVRCRVSQGPHYECGLVDFPNATTNISLWTIISKVRLEACMWVSACYTLAVSGCRYSYNGLAARLSGTDPDDKDTQKSEEMLYGSQSAQVTHCSLHHLQLLILHLHKDDIPFYFSPSFPQPTSLPSHHLGSLALLRCIPNLLLDLAGITWTFSDSVLDIFGATLIRKAVIKMHIQKLFVIVVLSRRTVEQMVSLIGAVPLLGAALQKPFSKYLEAQKAKLHHHTGEGIPTEENWLSWLFEKVVVIMVCFFVCSIVNSMAQS</sequence>
<protein>
    <submittedName>
        <fullName evidence="2">Vacuole membrane protein 1</fullName>
    </submittedName>
</protein>
<accession>A0A3Q3L0L5</accession>
<keyword evidence="1" id="KW-0812">Transmembrane</keyword>
<dbReference type="Ensembl" id="ENSMAMT00000007619.2">
    <property type="protein sequence ID" value="ENSMAMP00000007413.2"/>
    <property type="gene ID" value="ENSMAMG00000005049.2"/>
</dbReference>
<organism evidence="2 3">
    <name type="scientific">Mastacembelus armatus</name>
    <name type="common">zig-zag eel</name>
    <dbReference type="NCBI Taxonomy" id="205130"/>
    <lineage>
        <taxon>Eukaryota</taxon>
        <taxon>Metazoa</taxon>
        <taxon>Chordata</taxon>
        <taxon>Craniata</taxon>
        <taxon>Vertebrata</taxon>
        <taxon>Euteleostomi</taxon>
        <taxon>Actinopterygii</taxon>
        <taxon>Neopterygii</taxon>
        <taxon>Teleostei</taxon>
        <taxon>Neoteleostei</taxon>
        <taxon>Acanthomorphata</taxon>
        <taxon>Anabantaria</taxon>
        <taxon>Synbranchiformes</taxon>
        <taxon>Mastacembelidae</taxon>
        <taxon>Mastacembelus</taxon>
    </lineage>
</organism>